<dbReference type="InterPro" id="IPR046825">
    <property type="entry name" value="PDH_C"/>
</dbReference>
<dbReference type="Gene3D" id="3.40.50.720">
    <property type="entry name" value="NAD(P)-binding Rossmann-like Domain"/>
    <property type="match status" value="1"/>
</dbReference>
<dbReference type="Pfam" id="PF02153">
    <property type="entry name" value="PDH_N"/>
    <property type="match status" value="1"/>
</dbReference>
<comment type="similarity">
    <text evidence="2">Belongs to the prephenate/arogenate dehydrogenase family.</text>
</comment>
<evidence type="ECO:0000256" key="3">
    <source>
        <dbReference type="ARBA" id="ARBA00012068"/>
    </source>
</evidence>
<dbReference type="GO" id="GO:0004665">
    <property type="term" value="F:prephenate dehydrogenase (NADP+) activity"/>
    <property type="evidence" value="ECO:0007669"/>
    <property type="project" value="InterPro"/>
</dbReference>
<keyword evidence="5" id="KW-0028">Amino-acid biosynthesis</keyword>
<evidence type="ECO:0000256" key="5">
    <source>
        <dbReference type="ARBA" id="ARBA00022605"/>
    </source>
</evidence>
<evidence type="ECO:0000313" key="11">
    <source>
        <dbReference type="EMBL" id="QQD16839.1"/>
    </source>
</evidence>
<dbReference type="RefSeq" id="WP_198568341.1">
    <property type="nucleotide sequence ID" value="NZ_CP066167.1"/>
</dbReference>
<proteinExistence type="inferred from homology"/>
<comment type="pathway">
    <text evidence="1">Amino-acid biosynthesis; L-tyrosine biosynthesis; (4-hydroxyphenyl)pyruvate from prephenate (NAD(+) route): step 1/1.</text>
</comment>
<dbReference type="GO" id="GO:0006571">
    <property type="term" value="P:tyrosine biosynthetic process"/>
    <property type="evidence" value="ECO:0007669"/>
    <property type="project" value="UniProtKB-KW"/>
</dbReference>
<evidence type="ECO:0000256" key="6">
    <source>
        <dbReference type="ARBA" id="ARBA00023002"/>
    </source>
</evidence>
<evidence type="ECO:0000256" key="7">
    <source>
        <dbReference type="ARBA" id="ARBA00023027"/>
    </source>
</evidence>
<dbReference type="PROSITE" id="PS51176">
    <property type="entry name" value="PDH_ADH"/>
    <property type="match status" value="1"/>
</dbReference>
<dbReference type="GO" id="GO:0070403">
    <property type="term" value="F:NAD+ binding"/>
    <property type="evidence" value="ECO:0007669"/>
    <property type="project" value="InterPro"/>
</dbReference>
<evidence type="ECO:0000256" key="2">
    <source>
        <dbReference type="ARBA" id="ARBA00007964"/>
    </source>
</evidence>
<dbReference type="KEGG" id="snan:I6N98_10625"/>
<keyword evidence="12" id="KW-1185">Reference proteome</keyword>
<dbReference type="InterPro" id="IPR036291">
    <property type="entry name" value="NAD(P)-bd_dom_sf"/>
</dbReference>
<sequence>MINKLTIIGLGLMGGSLAQALKQQQAVGEVWATGRRSASLEKGQALGVIDHWTLDLAEAVKGADMVLVATPTLVAEQVLSDLAPLLEPQMVVTDVASVKGNIRDAAERVFGEVPANIVLGHPIAGSEQSGVEAAKVDLFRDHRVILTPLPSTSEAALNKVRAMWETAGAEVVAMSVEHHDVVLAATSHLPHVLAYTLVDALAANGDAAEIFRFAAGGFRDFTRIASSDPKMWHDIALANRDAILQGIDDFTAHLAGVRAAIADGDSEAITTVFTRAKAARDQHFLGQYRPANRNDKS</sequence>
<keyword evidence="7" id="KW-0520">NAD</keyword>
<organism evidence="11 12">
    <name type="scientific">Spongiibacter nanhainus</name>
    <dbReference type="NCBI Taxonomy" id="2794344"/>
    <lineage>
        <taxon>Bacteria</taxon>
        <taxon>Pseudomonadati</taxon>
        <taxon>Pseudomonadota</taxon>
        <taxon>Gammaproteobacteria</taxon>
        <taxon>Cellvibrionales</taxon>
        <taxon>Spongiibacteraceae</taxon>
        <taxon>Spongiibacter</taxon>
    </lineage>
</organism>
<reference evidence="11 12" key="1">
    <citation type="submission" date="2020-12" db="EMBL/GenBank/DDBJ databases">
        <authorList>
            <person name="Shan Y."/>
        </authorList>
    </citation>
    <scope>NUCLEOTIDE SEQUENCE [LARGE SCALE GENOMIC DNA]</scope>
    <source>
        <strain evidence="12">csc3.9</strain>
    </source>
</reference>
<dbReference type="PANTHER" id="PTHR21363:SF0">
    <property type="entry name" value="PREPHENATE DEHYDROGENASE [NADP(+)]"/>
    <property type="match status" value="1"/>
</dbReference>
<keyword evidence="4" id="KW-0827">Tyrosine biosynthesis</keyword>
<dbReference type="Pfam" id="PF20463">
    <property type="entry name" value="PDH_C"/>
    <property type="match status" value="1"/>
</dbReference>
<keyword evidence="6" id="KW-0560">Oxidoreductase</keyword>
<evidence type="ECO:0000259" key="10">
    <source>
        <dbReference type="PROSITE" id="PS51176"/>
    </source>
</evidence>
<dbReference type="PANTHER" id="PTHR21363">
    <property type="entry name" value="PREPHENATE DEHYDROGENASE"/>
    <property type="match status" value="1"/>
</dbReference>
<dbReference type="InterPro" id="IPR003099">
    <property type="entry name" value="Prephen_DH"/>
</dbReference>
<dbReference type="InterPro" id="IPR046826">
    <property type="entry name" value="PDH_N"/>
</dbReference>
<gene>
    <name evidence="11" type="ORF">I6N98_10625</name>
</gene>
<dbReference type="SUPFAM" id="SSF48179">
    <property type="entry name" value="6-phosphogluconate dehydrogenase C-terminal domain-like"/>
    <property type="match status" value="1"/>
</dbReference>
<name>A0A7T4QXX3_9GAMM</name>
<dbReference type="InterPro" id="IPR008927">
    <property type="entry name" value="6-PGluconate_DH-like_C_sf"/>
</dbReference>
<keyword evidence="8" id="KW-0057">Aromatic amino acid biosynthesis</keyword>
<evidence type="ECO:0000256" key="8">
    <source>
        <dbReference type="ARBA" id="ARBA00023141"/>
    </source>
</evidence>
<dbReference type="SUPFAM" id="SSF51735">
    <property type="entry name" value="NAD(P)-binding Rossmann-fold domains"/>
    <property type="match status" value="1"/>
</dbReference>
<dbReference type="Proteomes" id="UP000596063">
    <property type="component" value="Chromosome"/>
</dbReference>
<evidence type="ECO:0000313" key="12">
    <source>
        <dbReference type="Proteomes" id="UP000596063"/>
    </source>
</evidence>
<dbReference type="FunFam" id="3.40.50.720:FF:000208">
    <property type="entry name" value="Prephenate dehydrogenase"/>
    <property type="match status" value="1"/>
</dbReference>
<feature type="domain" description="Prephenate/arogenate dehydrogenase" evidence="10">
    <location>
        <begin position="3"/>
        <end position="291"/>
    </location>
</feature>
<protein>
    <recommendedName>
        <fullName evidence="3">prephenate dehydrogenase</fullName>
        <ecNumber evidence="3">1.3.1.12</ecNumber>
    </recommendedName>
</protein>
<evidence type="ECO:0000256" key="4">
    <source>
        <dbReference type="ARBA" id="ARBA00022498"/>
    </source>
</evidence>
<dbReference type="EMBL" id="CP066167">
    <property type="protein sequence ID" value="QQD16839.1"/>
    <property type="molecule type" value="Genomic_DNA"/>
</dbReference>
<dbReference type="EC" id="1.3.1.12" evidence="3"/>
<dbReference type="Gene3D" id="1.10.3660.10">
    <property type="entry name" value="6-phosphogluconate dehydrogenase C-terminal like domain"/>
    <property type="match status" value="1"/>
</dbReference>
<dbReference type="FunFam" id="1.10.3660.10:FF:000003">
    <property type="entry name" value="Prephenate dehydrogenase"/>
    <property type="match status" value="1"/>
</dbReference>
<evidence type="ECO:0000256" key="1">
    <source>
        <dbReference type="ARBA" id="ARBA00005067"/>
    </source>
</evidence>
<evidence type="ECO:0000256" key="9">
    <source>
        <dbReference type="ARBA" id="ARBA00049260"/>
    </source>
</evidence>
<accession>A0A7T4QXX3</accession>
<comment type="catalytic activity">
    <reaction evidence="9">
        <text>prephenate + NAD(+) = 3-(4-hydroxyphenyl)pyruvate + CO2 + NADH</text>
        <dbReference type="Rhea" id="RHEA:13869"/>
        <dbReference type="ChEBI" id="CHEBI:16526"/>
        <dbReference type="ChEBI" id="CHEBI:29934"/>
        <dbReference type="ChEBI" id="CHEBI:36242"/>
        <dbReference type="ChEBI" id="CHEBI:57540"/>
        <dbReference type="ChEBI" id="CHEBI:57945"/>
        <dbReference type="EC" id="1.3.1.12"/>
    </reaction>
</comment>
<dbReference type="GO" id="GO:0008977">
    <property type="term" value="F:prephenate dehydrogenase (NAD+) activity"/>
    <property type="evidence" value="ECO:0007669"/>
    <property type="project" value="UniProtKB-EC"/>
</dbReference>
<dbReference type="AlphaFoldDB" id="A0A7T4QXX3"/>
<dbReference type="InterPro" id="IPR050812">
    <property type="entry name" value="Preph/Arog_dehydrog"/>
</dbReference>